<dbReference type="AlphaFoldDB" id="A0A0T5YV57"/>
<keyword evidence="1 3" id="KW-0489">Methyltransferase</keyword>
<keyword evidence="2 3" id="KW-0808">Transferase</keyword>
<name>A0A0T5YV57_9GAMM</name>
<dbReference type="GO" id="GO:0008168">
    <property type="term" value="F:methyltransferase activity"/>
    <property type="evidence" value="ECO:0007669"/>
    <property type="project" value="UniProtKB-KW"/>
</dbReference>
<dbReference type="PRINTS" id="PR00507">
    <property type="entry name" value="N12N6MTFRASE"/>
</dbReference>
<dbReference type="GO" id="GO:0032259">
    <property type="term" value="P:methylation"/>
    <property type="evidence" value="ECO:0007669"/>
    <property type="project" value="UniProtKB-KW"/>
</dbReference>
<dbReference type="SUPFAM" id="SSF53335">
    <property type="entry name" value="S-adenosyl-L-methionine-dependent methyltransferases"/>
    <property type="match status" value="1"/>
</dbReference>
<proteinExistence type="predicted"/>
<evidence type="ECO:0000256" key="2">
    <source>
        <dbReference type="ARBA" id="ARBA00022679"/>
    </source>
</evidence>
<dbReference type="Gene3D" id="3.40.50.300">
    <property type="entry name" value="P-loop containing nucleotide triphosphate hydrolases"/>
    <property type="match status" value="1"/>
</dbReference>
<dbReference type="InterPro" id="IPR002052">
    <property type="entry name" value="DNA_methylase_N6_adenine_CS"/>
</dbReference>
<dbReference type="GO" id="GO:0004386">
    <property type="term" value="F:helicase activity"/>
    <property type="evidence" value="ECO:0007669"/>
    <property type="project" value="UniProtKB-KW"/>
</dbReference>
<dbReference type="OrthoDB" id="32195at2"/>
<keyword evidence="3" id="KW-0067">ATP-binding</keyword>
<accession>A0A0T5YV57</accession>
<gene>
    <name evidence="3" type="ORF">Ga0074115_105111</name>
</gene>
<dbReference type="InterPro" id="IPR027417">
    <property type="entry name" value="P-loop_NTPase"/>
</dbReference>
<sequence length="935" mass="105428">MTVRSSDFSKSDDERFWHQIPALEEKLEKKKKLWEERRQKHLENRRALWERKGTRRLDLSATPFAYVKSVDLAEGFLFEYGPEPESRAYNTPSARERFFIEHFGYRMRTGKLTQPDAQVNGALMERQFNAWLKERGVLRGRRLEVDKDYYREFIGVDDMVGNKIDEGWEWLRKRAWDKDDPLHEGYSVMLEELNRRFDYHARIQLLEAIKAPHVVERAKKHIALGRKVVLFHSRIKGGTVHPFHIFHERTGRPPSDLLGTMDTDQLNQWMASADAYNRALADFRATRADLINLEINQCRPLDLFADAFGDALTFYNGTIKKCDKVANPNAFNDDDGSVSIIAVQDEGGKEGISLHDTTGKSQRVLMNLGLPLKPTQAIQIEGRIYRVGQMSDAIFEYISTGTSFERWTFASKISQRSGTAENLALGEEARALSEAFVDAYENANSDAPSLQQGKGGKERDRAGMEAITPFEKAKTHYFGVQKNNKRRSRREGVDYFSTPEPVSFKMVEWANMRSNESTLEPSAGHGAIARYFPEDVSSTFVEPSSELLSRLALRAPGRHRQETFEDLSEAANKFHAIVMNPPYGSGGATAMAHLGKAMHHLRNGGRIVALLPEGPAANKKLENLVYGKDGERERLEKRIESKGGKGVAEEKRRLHQLDNFYVMADVGLPPVTFERAGTNVKTHVVIIDRYDDASLVPYQRGRIDLEADNVNELFDKIEGMAAPERADIPMPPAEVLAANELKVEQQGDEWILTGKTFEMKDAIKPIIKKHSGEWDQYGKRWRALSDPSEDIANLLQGKPMEGVALPSDKSAAADGSAGTAFELQQTRHAKKDIDLFVASMSARVSRDEYIRLKGIAKRHGGYFSSYKKNGAIPGFQFESEASRQAFIDAAVGGETKFSRGGGNWQEVVSSFRRLADQHDANLLNQSLVDYGLGKE</sequence>
<reference evidence="3 4" key="1">
    <citation type="submission" date="2015-11" db="EMBL/GenBank/DDBJ databases">
        <title>The genome of Candidatus Endoriftia persephone in Ridgeia piscesae and population structure of the North Eastern Pacific vestimentiferan symbionts.</title>
        <authorList>
            <person name="Perez M."/>
            <person name="Juniper K.S."/>
        </authorList>
    </citation>
    <scope>NUCLEOTIDE SEQUENCE [LARGE SCALE GENOMIC DNA]</scope>
    <source>
        <strain evidence="3">Ind11</strain>
    </source>
</reference>
<dbReference type="PROSITE" id="PS00092">
    <property type="entry name" value="N6_MTASE"/>
    <property type="match status" value="1"/>
</dbReference>
<keyword evidence="4" id="KW-1185">Reference proteome</keyword>
<organism evidence="3 4">
    <name type="scientific">endosymbiont of Ridgeia piscesae</name>
    <dbReference type="NCBI Taxonomy" id="54398"/>
    <lineage>
        <taxon>Bacteria</taxon>
        <taxon>Pseudomonadati</taxon>
        <taxon>Pseudomonadota</taxon>
        <taxon>Gammaproteobacteria</taxon>
        <taxon>sulfur-oxidizing symbionts</taxon>
    </lineage>
</organism>
<keyword evidence="3" id="KW-0347">Helicase</keyword>
<dbReference type="RefSeq" id="WP_060528292.1">
    <property type="nucleotide sequence ID" value="NZ_KQ557121.1"/>
</dbReference>
<keyword evidence="3" id="KW-0547">Nucleotide-binding</keyword>
<dbReference type="EMBL" id="LDXT01000091">
    <property type="protein sequence ID" value="KRT54472.1"/>
    <property type="molecule type" value="Genomic_DNA"/>
</dbReference>
<evidence type="ECO:0000313" key="3">
    <source>
        <dbReference type="EMBL" id="KRT54472.1"/>
    </source>
</evidence>
<dbReference type="InterPro" id="IPR029063">
    <property type="entry name" value="SAM-dependent_MTases_sf"/>
</dbReference>
<dbReference type="SUPFAM" id="SSF52540">
    <property type="entry name" value="P-loop containing nucleoside triphosphate hydrolases"/>
    <property type="match status" value="1"/>
</dbReference>
<evidence type="ECO:0000256" key="1">
    <source>
        <dbReference type="ARBA" id="ARBA00022603"/>
    </source>
</evidence>
<dbReference type="CDD" id="cd02440">
    <property type="entry name" value="AdoMet_MTases"/>
    <property type="match status" value="1"/>
</dbReference>
<comment type="caution">
    <text evidence="3">The sequence shown here is derived from an EMBL/GenBank/DDBJ whole genome shotgun (WGS) entry which is preliminary data.</text>
</comment>
<protein>
    <submittedName>
        <fullName evidence="3">Methyltransferase domain/Helicase C-like</fullName>
    </submittedName>
</protein>
<dbReference type="GO" id="GO:0003676">
    <property type="term" value="F:nucleic acid binding"/>
    <property type="evidence" value="ECO:0007669"/>
    <property type="project" value="InterPro"/>
</dbReference>
<evidence type="ECO:0000313" key="4">
    <source>
        <dbReference type="Proteomes" id="UP000051634"/>
    </source>
</evidence>
<dbReference type="PATRIC" id="fig|54398.3.peg.1103"/>
<dbReference type="Proteomes" id="UP000051634">
    <property type="component" value="Unassembled WGS sequence"/>
</dbReference>
<keyword evidence="3" id="KW-0378">Hydrolase</keyword>
<dbReference type="Gene3D" id="3.40.50.150">
    <property type="entry name" value="Vaccinia Virus protein VP39"/>
    <property type="match status" value="1"/>
</dbReference>